<dbReference type="AlphaFoldDB" id="A0A835VQS9"/>
<comment type="caution">
    <text evidence="1">The sequence shown here is derived from an EMBL/GenBank/DDBJ whole genome shotgun (WGS) entry which is preliminary data.</text>
</comment>
<gene>
    <name evidence="1" type="ORF">HYH02_015189</name>
</gene>
<dbReference type="Proteomes" id="UP000613740">
    <property type="component" value="Unassembled WGS sequence"/>
</dbReference>
<name>A0A835VQS9_9CHLO</name>
<keyword evidence="2" id="KW-1185">Reference proteome</keyword>
<protein>
    <submittedName>
        <fullName evidence="1">Uncharacterized protein</fullName>
    </submittedName>
</protein>
<evidence type="ECO:0000313" key="2">
    <source>
        <dbReference type="Proteomes" id="UP000613740"/>
    </source>
</evidence>
<dbReference type="EMBL" id="JAEHOD010000125">
    <property type="protein sequence ID" value="KAG2424330.1"/>
    <property type="molecule type" value="Genomic_DNA"/>
</dbReference>
<proteinExistence type="predicted"/>
<sequence length="364" mass="38707">MQPQQRLVNSALYGPVLVPAHGAWGALGEFTVWEQPVAERVNWSILRHKRHCASDPCAYVSCPCAAPGLHATLAGALHPDLRVHSCPQRLCCCATPDAAASPTTLDALAPTRMPGTRILVLDASGCASPETLLAGAHDTIWTHRPTLLLPASCLPALLSTPLLASGDFTASTVTAYTATADGRPGPVPSAGGAGCTPEWLLRRTAELVWAHGLEVATAATAGTGEWSDWAEWVFMRGGVAPPSAEGIQEWCRERMGDTYRVEPMVALIPGVGEARCAVFAFVGRDMARPAERLVQELARAASWGEVLIARWPRPRQHPFQVVRLAIKQAVQEAWEECRAVGAGAGALAQLHWVGCHAQGVISSP</sequence>
<accession>A0A835VQS9</accession>
<organism evidence="1 2">
    <name type="scientific">Chlamydomonas schloesseri</name>
    <dbReference type="NCBI Taxonomy" id="2026947"/>
    <lineage>
        <taxon>Eukaryota</taxon>
        <taxon>Viridiplantae</taxon>
        <taxon>Chlorophyta</taxon>
        <taxon>core chlorophytes</taxon>
        <taxon>Chlorophyceae</taxon>
        <taxon>CS clade</taxon>
        <taxon>Chlamydomonadales</taxon>
        <taxon>Chlamydomonadaceae</taxon>
        <taxon>Chlamydomonas</taxon>
    </lineage>
</organism>
<reference evidence="1" key="1">
    <citation type="journal article" date="2020" name="bioRxiv">
        <title>Comparative genomics of Chlamydomonas.</title>
        <authorList>
            <person name="Craig R.J."/>
            <person name="Hasan A.R."/>
            <person name="Ness R.W."/>
            <person name="Keightley P.D."/>
        </authorList>
    </citation>
    <scope>NUCLEOTIDE SEQUENCE</scope>
    <source>
        <strain evidence="1">CCAP 11/173</strain>
    </source>
</reference>
<evidence type="ECO:0000313" key="1">
    <source>
        <dbReference type="EMBL" id="KAG2424330.1"/>
    </source>
</evidence>
<dbReference type="OrthoDB" id="557314at2759"/>